<proteinExistence type="predicted"/>
<evidence type="ECO:0000313" key="3">
    <source>
        <dbReference type="Proteomes" id="UP000003323"/>
    </source>
</evidence>
<reference evidence="2 3" key="1">
    <citation type="submission" date="2010-08" db="EMBL/GenBank/DDBJ databases">
        <authorList>
            <person name="Muzny D."/>
            <person name="Qin X."/>
            <person name="Deng J."/>
            <person name="Jiang H."/>
            <person name="Liu Y."/>
            <person name="Qu J."/>
            <person name="Song X.-Z."/>
            <person name="Zhang L."/>
            <person name="Thornton R."/>
            <person name="Coyle M."/>
            <person name="Francisco L."/>
            <person name="Jackson L."/>
            <person name="Javaid M."/>
            <person name="Korchina V."/>
            <person name="Kovar C."/>
            <person name="Mata R."/>
            <person name="Mathew T."/>
            <person name="Ngo R."/>
            <person name="Nguyen L."/>
            <person name="Nguyen N."/>
            <person name="Okwuonu G."/>
            <person name="Ongeri F."/>
            <person name="Pham C."/>
            <person name="Simmons D."/>
            <person name="Wilczek-Boney K."/>
            <person name="Hale W."/>
            <person name="Jakkamsetti A."/>
            <person name="Pham P."/>
            <person name="Ruth R."/>
            <person name="San Lucas F."/>
            <person name="Warren J."/>
            <person name="Zhang J."/>
            <person name="Zhao Z."/>
            <person name="Zhou C."/>
            <person name="Zhu D."/>
            <person name="Lee S."/>
            <person name="Bess C."/>
            <person name="Blankenburg K."/>
            <person name="Forbes L."/>
            <person name="Fu Q."/>
            <person name="Gubbala S."/>
            <person name="Hirani K."/>
            <person name="Jayaseelan J.C."/>
            <person name="Lara F."/>
            <person name="Munidasa M."/>
            <person name="Palculict T."/>
            <person name="Patil S."/>
            <person name="Pu L.-L."/>
            <person name="Saada N."/>
            <person name="Tang L."/>
            <person name="Weissenberger G."/>
            <person name="Zhu Y."/>
            <person name="Hemphill L."/>
            <person name="Shang Y."/>
            <person name="Youmans B."/>
            <person name="Ayvaz T."/>
            <person name="Ross M."/>
            <person name="Santibanez J."/>
            <person name="Aqrawi P."/>
            <person name="Gross S."/>
            <person name="Joshi V."/>
            <person name="Fowler G."/>
            <person name="Nazareth L."/>
            <person name="Reid J."/>
            <person name="Worley K."/>
            <person name="Petrosino J."/>
            <person name="Highlander S."/>
            <person name="Gibbs R."/>
        </authorList>
    </citation>
    <scope>NUCLEOTIDE SEQUENCE [LARGE SCALE GENOMIC DNA]</scope>
    <source>
        <strain evidence="2 3">ATCC 27679</strain>
    </source>
</reference>
<protein>
    <submittedName>
        <fullName evidence="2">Uncharacterized protein</fullName>
    </submittedName>
</protein>
<dbReference type="HOGENOM" id="CLU_2045138_0_0_11"/>
<evidence type="ECO:0000256" key="1">
    <source>
        <dbReference type="SAM" id="MobiDB-lite"/>
    </source>
</evidence>
<organism evidence="2 3">
    <name type="scientific">Bifidobacterium dentium ATCC 27679</name>
    <dbReference type="NCBI Taxonomy" id="871562"/>
    <lineage>
        <taxon>Bacteria</taxon>
        <taxon>Bacillati</taxon>
        <taxon>Actinomycetota</taxon>
        <taxon>Actinomycetes</taxon>
        <taxon>Bifidobacteriales</taxon>
        <taxon>Bifidobacteriaceae</taxon>
        <taxon>Bifidobacterium</taxon>
    </lineage>
</organism>
<name>E0Q6U0_9BIFI</name>
<feature type="region of interest" description="Disordered" evidence="1">
    <location>
        <begin position="98"/>
        <end position="120"/>
    </location>
</feature>
<comment type="caution">
    <text evidence="2">The sequence shown here is derived from an EMBL/GenBank/DDBJ whole genome shotgun (WGS) entry which is preliminary data.</text>
</comment>
<dbReference type="AlphaFoldDB" id="E0Q6U0"/>
<gene>
    <name evidence="2" type="ORF">HMPREF0168_0848</name>
</gene>
<dbReference type="EMBL" id="AEEQ01000009">
    <property type="protein sequence ID" value="EFM41455.1"/>
    <property type="molecule type" value="Genomic_DNA"/>
</dbReference>
<dbReference type="InterPro" id="IPR035286">
    <property type="entry name" value="DUF5361"/>
</dbReference>
<dbReference type="Proteomes" id="UP000003323">
    <property type="component" value="Unassembled WGS sequence"/>
</dbReference>
<dbReference type="Pfam" id="PF17318">
    <property type="entry name" value="DUF5361"/>
    <property type="match status" value="1"/>
</dbReference>
<evidence type="ECO:0000313" key="2">
    <source>
        <dbReference type="EMBL" id="EFM41455.1"/>
    </source>
</evidence>
<feature type="region of interest" description="Disordered" evidence="1">
    <location>
        <begin position="56"/>
        <end position="75"/>
    </location>
</feature>
<accession>E0Q6U0</accession>
<sequence>MGHSLSFDDVYVLAVNCKPGSPLAVALNPQAAWTSTDYWLSSIEYSLRWLVWAKTKDGEKGRRRPKPVKPPQAEIKKKDKRFVGMSKKALKAFLSAPRMPLPGVKPTVHSLPDTEESQTK</sequence>